<protein>
    <submittedName>
        <fullName evidence="3">Cysteine desulfurase</fullName>
        <ecNumber evidence="3">2.8.1.7</ecNumber>
    </submittedName>
</protein>
<evidence type="ECO:0000256" key="1">
    <source>
        <dbReference type="ARBA" id="ARBA00022898"/>
    </source>
</evidence>
<dbReference type="AlphaFoldDB" id="A0A518B712"/>
<gene>
    <name evidence="3" type="primary">sufS</name>
    <name evidence="3" type="ORF">Pan216_36380</name>
</gene>
<dbReference type="InterPro" id="IPR015422">
    <property type="entry name" value="PyrdxlP-dep_Trfase_small"/>
</dbReference>
<dbReference type="GO" id="GO:0031071">
    <property type="term" value="F:cysteine desulfurase activity"/>
    <property type="evidence" value="ECO:0007669"/>
    <property type="project" value="UniProtKB-EC"/>
</dbReference>
<keyword evidence="4" id="KW-1185">Reference proteome</keyword>
<dbReference type="PANTHER" id="PTHR43586:SF15">
    <property type="entry name" value="BLR3095 PROTEIN"/>
    <property type="match status" value="1"/>
</dbReference>
<dbReference type="EC" id="2.8.1.7" evidence="3"/>
<evidence type="ECO:0000313" key="3">
    <source>
        <dbReference type="EMBL" id="QDU62768.1"/>
    </source>
</evidence>
<accession>A0A518B712</accession>
<name>A0A518B712_9BACT</name>
<dbReference type="RefSeq" id="WP_145259748.1">
    <property type="nucleotide sequence ID" value="NZ_CP036279.1"/>
</dbReference>
<dbReference type="KEGG" id="knv:Pan216_36380"/>
<feature type="domain" description="Aminotransferase class V" evidence="2">
    <location>
        <begin position="17"/>
        <end position="355"/>
    </location>
</feature>
<dbReference type="InterPro" id="IPR015424">
    <property type="entry name" value="PyrdxlP-dep_Trfase"/>
</dbReference>
<keyword evidence="1" id="KW-0663">Pyridoxal phosphate</keyword>
<dbReference type="PANTHER" id="PTHR43586">
    <property type="entry name" value="CYSTEINE DESULFURASE"/>
    <property type="match status" value="1"/>
</dbReference>
<dbReference type="Gene3D" id="3.90.1150.10">
    <property type="entry name" value="Aspartate Aminotransferase, domain 1"/>
    <property type="match status" value="1"/>
</dbReference>
<proteinExistence type="predicted"/>
<dbReference type="InterPro" id="IPR000192">
    <property type="entry name" value="Aminotrans_V_dom"/>
</dbReference>
<evidence type="ECO:0000313" key="4">
    <source>
        <dbReference type="Proteomes" id="UP000317093"/>
    </source>
</evidence>
<dbReference type="Gene3D" id="3.40.640.10">
    <property type="entry name" value="Type I PLP-dependent aspartate aminotransferase-like (Major domain)"/>
    <property type="match status" value="1"/>
</dbReference>
<dbReference type="InterPro" id="IPR015421">
    <property type="entry name" value="PyrdxlP-dep_Trfase_major"/>
</dbReference>
<evidence type="ECO:0000259" key="2">
    <source>
        <dbReference type="Pfam" id="PF00266"/>
    </source>
</evidence>
<dbReference type="Pfam" id="PF00266">
    <property type="entry name" value="Aminotran_5"/>
    <property type="match status" value="1"/>
</dbReference>
<keyword evidence="3" id="KW-0808">Transferase</keyword>
<dbReference type="EMBL" id="CP036279">
    <property type="protein sequence ID" value="QDU62768.1"/>
    <property type="molecule type" value="Genomic_DNA"/>
</dbReference>
<dbReference type="Proteomes" id="UP000317093">
    <property type="component" value="Chromosome"/>
</dbReference>
<dbReference type="SUPFAM" id="SSF53383">
    <property type="entry name" value="PLP-dependent transferases"/>
    <property type="match status" value="1"/>
</dbReference>
<reference evidence="3 4" key="1">
    <citation type="submission" date="2019-02" db="EMBL/GenBank/DDBJ databases">
        <title>Deep-cultivation of Planctomycetes and their phenomic and genomic characterization uncovers novel biology.</title>
        <authorList>
            <person name="Wiegand S."/>
            <person name="Jogler M."/>
            <person name="Boedeker C."/>
            <person name="Pinto D."/>
            <person name="Vollmers J."/>
            <person name="Rivas-Marin E."/>
            <person name="Kohn T."/>
            <person name="Peeters S.H."/>
            <person name="Heuer A."/>
            <person name="Rast P."/>
            <person name="Oberbeckmann S."/>
            <person name="Bunk B."/>
            <person name="Jeske O."/>
            <person name="Meyerdierks A."/>
            <person name="Storesund J.E."/>
            <person name="Kallscheuer N."/>
            <person name="Luecker S."/>
            <person name="Lage O.M."/>
            <person name="Pohl T."/>
            <person name="Merkel B.J."/>
            <person name="Hornburger P."/>
            <person name="Mueller R.-W."/>
            <person name="Bruemmer F."/>
            <person name="Labrenz M."/>
            <person name="Spormann A.M."/>
            <person name="Op den Camp H."/>
            <person name="Overmann J."/>
            <person name="Amann R."/>
            <person name="Jetten M.S.M."/>
            <person name="Mascher T."/>
            <person name="Medema M.H."/>
            <person name="Devos D.P."/>
            <person name="Kaster A.-K."/>
            <person name="Ovreas L."/>
            <person name="Rohde M."/>
            <person name="Galperin M.Y."/>
            <person name="Jogler C."/>
        </authorList>
    </citation>
    <scope>NUCLEOTIDE SEQUENCE [LARGE SCALE GENOMIC DNA]</scope>
    <source>
        <strain evidence="3 4">Pan216</strain>
    </source>
</reference>
<dbReference type="OrthoDB" id="9804366at2"/>
<organism evidence="3 4">
    <name type="scientific">Kolteria novifilia</name>
    <dbReference type="NCBI Taxonomy" id="2527975"/>
    <lineage>
        <taxon>Bacteria</taxon>
        <taxon>Pseudomonadati</taxon>
        <taxon>Planctomycetota</taxon>
        <taxon>Planctomycetia</taxon>
        <taxon>Kolteriales</taxon>
        <taxon>Kolteriaceae</taxon>
        <taxon>Kolteria</taxon>
    </lineage>
</organism>
<sequence length="374" mass="42048">MSDHYRDEFPVTKKMAYFNHAAVAPLSKRALERVHAWANDMAEHGDLHEGDWWVEIEEMRARAARLLHAEKEEIAILKNTSEGIGFVAEGFPWKKGDNVVIAQGEYPANVYPWMHLQSRGVAVKTVPERDARIPFEEIEAAIDERTRLLSISFIQFATGFRSDLAALGRLCRDRGIDFCVDAIQGLGVFDIDMRELGIDYLTADGHKWLVSPEGAAIFAIAKDNIPKIRPVSIGWKSVVDFLNYSTIDFRLRDDAARFENGTLNVGGTVALGASLTLFEEVGIETINSLVKRNTDDLVTMLEAEGATIVSSRREGEWSGIVCFQWPDEDARAVVKRCRRQDVIISTRAGRLRASPHFYTNAEDLQRLRSALVNR</sequence>